<feature type="domain" description="DUF7000" evidence="1">
    <location>
        <begin position="20"/>
        <end position="169"/>
    </location>
</feature>
<comment type="caution">
    <text evidence="2">The sequence shown here is derived from an EMBL/GenBank/DDBJ whole genome shotgun (WGS) entry which is preliminary data.</text>
</comment>
<dbReference type="Pfam" id="PF22526">
    <property type="entry name" value="DUF7000"/>
    <property type="match status" value="1"/>
</dbReference>
<gene>
    <name evidence="2" type="ORF">KYJ44_02430</name>
</gene>
<dbReference type="RefSeq" id="WP_197612127.1">
    <property type="nucleotide sequence ID" value="NZ_JAHWBK010000002.1"/>
</dbReference>
<sequence length="185" mass="21298">MLDSFVPNSLSSDMRDIDLCVADYKTQLEKSSIRKAYGYLLRYVMHLKAHFANELSDRYSFGNVSPGYMDFTYFPFFDDFLRERKLRLGVVLNHQDLRFELWLMGQNAAVQKRYWSLLRKSAWNAGRTEMPKYSVVEAILAESPRFEDAGQLTVRIKEEAMRISEAVADAIRVAEAREASSGSSV</sequence>
<evidence type="ECO:0000313" key="2">
    <source>
        <dbReference type="EMBL" id="MCV0323164.1"/>
    </source>
</evidence>
<dbReference type="EMBL" id="JAHWBK010000002">
    <property type="protein sequence ID" value="MCV0323164.1"/>
    <property type="molecule type" value="Genomic_DNA"/>
</dbReference>
<organism evidence="2 3">
    <name type="scientific">Stenotrophomonas riyadhensis</name>
    <dbReference type="NCBI Taxonomy" id="2859893"/>
    <lineage>
        <taxon>Bacteria</taxon>
        <taxon>Pseudomonadati</taxon>
        <taxon>Pseudomonadota</taxon>
        <taxon>Gammaproteobacteria</taxon>
        <taxon>Lysobacterales</taxon>
        <taxon>Lysobacteraceae</taxon>
        <taxon>Stenotrophomonas</taxon>
    </lineage>
</organism>
<accession>A0ABT2XB54</accession>
<dbReference type="InterPro" id="IPR054269">
    <property type="entry name" value="DUF7000"/>
</dbReference>
<name>A0ABT2XB54_9GAMM</name>
<reference evidence="2 3" key="1">
    <citation type="submission" date="2021-07" db="EMBL/GenBank/DDBJ databases">
        <title>Clinical implication of Pseudomonas aeruginosa: further insight on the antimicrobial resistance.</title>
        <authorList>
            <person name="Macori G."/>
            <person name="Fanning S."/>
            <person name="Alqahtani A."/>
        </authorList>
    </citation>
    <scope>NUCLEOTIDE SEQUENCE [LARGE SCALE GENOMIC DNA]</scope>
    <source>
        <strain evidence="2 3">CFS3442</strain>
    </source>
</reference>
<keyword evidence="3" id="KW-1185">Reference proteome</keyword>
<evidence type="ECO:0000259" key="1">
    <source>
        <dbReference type="Pfam" id="PF22526"/>
    </source>
</evidence>
<proteinExistence type="predicted"/>
<protein>
    <recommendedName>
        <fullName evidence="1">DUF7000 domain-containing protein</fullName>
    </recommendedName>
</protein>
<evidence type="ECO:0000313" key="3">
    <source>
        <dbReference type="Proteomes" id="UP001208054"/>
    </source>
</evidence>
<dbReference type="Proteomes" id="UP001208054">
    <property type="component" value="Unassembled WGS sequence"/>
</dbReference>